<keyword evidence="2" id="KW-1185">Reference proteome</keyword>
<gene>
    <name evidence="1" type="ORF">M0M57_06955</name>
</gene>
<dbReference type="RefSeq" id="WP_248436463.1">
    <property type="nucleotide sequence ID" value="NZ_CP096205.1"/>
</dbReference>
<dbReference type="Proteomes" id="UP000830583">
    <property type="component" value="Chromosome"/>
</dbReference>
<evidence type="ECO:0000313" key="2">
    <source>
        <dbReference type="Proteomes" id="UP000830583"/>
    </source>
</evidence>
<evidence type="ECO:0000313" key="1">
    <source>
        <dbReference type="EMBL" id="UPQ80572.1"/>
    </source>
</evidence>
<proteinExistence type="predicted"/>
<name>A0ABY4KMW1_9FLAO</name>
<organism evidence="1 2">
    <name type="scientific">Flavobacterium azooxidireducens</name>
    <dbReference type="NCBI Taxonomy" id="1871076"/>
    <lineage>
        <taxon>Bacteria</taxon>
        <taxon>Pseudomonadati</taxon>
        <taxon>Bacteroidota</taxon>
        <taxon>Flavobacteriia</taxon>
        <taxon>Flavobacteriales</taxon>
        <taxon>Flavobacteriaceae</taxon>
        <taxon>Flavobacterium</taxon>
    </lineage>
</organism>
<accession>A0ABY4KMW1</accession>
<evidence type="ECO:0008006" key="3">
    <source>
        <dbReference type="Google" id="ProtNLM"/>
    </source>
</evidence>
<reference evidence="1" key="1">
    <citation type="submission" date="2022-04" db="EMBL/GenBank/DDBJ databases">
        <title>Consumption of N2O by Flavobacterium azooxidireducens sp. nov. isolated from Decomposing Leaf Litter of Phragmites australis (Cav.).</title>
        <authorList>
            <person name="Behrendt U."/>
            <person name="Spanner T."/>
            <person name="Augustin J."/>
            <person name="Horn M.A."/>
            <person name="Kolb S."/>
            <person name="Ulrich A."/>
        </authorList>
    </citation>
    <scope>NUCLEOTIDE SEQUENCE</scope>
    <source>
        <strain evidence="1">IGB 4-14</strain>
    </source>
</reference>
<dbReference type="EMBL" id="CP096205">
    <property type="protein sequence ID" value="UPQ80572.1"/>
    <property type="molecule type" value="Genomic_DNA"/>
</dbReference>
<sequence>MNVSLEIKKIQKELELIQDENLINSIKSLLAFAKKQKTAAVLNSFTVDEYKKRAEQSEQDIKLGRFIDVDDL</sequence>
<protein>
    <recommendedName>
        <fullName evidence="3">Glutamyl-tRNA amidotransferase</fullName>
    </recommendedName>
</protein>